<comment type="caution">
    <text evidence="2">The sequence shown here is derived from an EMBL/GenBank/DDBJ whole genome shotgun (WGS) entry which is preliminary data.</text>
</comment>
<feature type="transmembrane region" description="Helical" evidence="1">
    <location>
        <begin position="16"/>
        <end position="40"/>
    </location>
</feature>
<keyword evidence="1" id="KW-1133">Transmembrane helix</keyword>
<evidence type="ECO:0000313" key="3">
    <source>
        <dbReference type="Proteomes" id="UP000002195"/>
    </source>
</evidence>
<dbReference type="eggNOG" id="ENOG502RIJG">
    <property type="taxonomic scope" value="Eukaryota"/>
</dbReference>
<dbReference type="KEGG" id="ddi:DDB_G0286659"/>
<proteinExistence type="predicted"/>
<accession>Q54LF8</accession>
<name>Q54LF8_DICDI</name>
<reference evidence="2 3" key="1">
    <citation type="journal article" date="2005" name="Nature">
        <title>The genome of the social amoeba Dictyostelium discoideum.</title>
        <authorList>
            <consortium name="The Dictyostelium discoideum Sequencing Consortium"/>
            <person name="Eichinger L."/>
            <person name="Pachebat J.A."/>
            <person name="Glockner G."/>
            <person name="Rajandream M.A."/>
            <person name="Sucgang R."/>
            <person name="Berriman M."/>
            <person name="Song J."/>
            <person name="Olsen R."/>
            <person name="Szafranski K."/>
            <person name="Xu Q."/>
            <person name="Tunggal B."/>
            <person name="Kummerfeld S."/>
            <person name="Madera M."/>
            <person name="Konfortov B.A."/>
            <person name="Rivero F."/>
            <person name="Bankier A.T."/>
            <person name="Lehmann R."/>
            <person name="Hamlin N."/>
            <person name="Davies R."/>
            <person name="Gaudet P."/>
            <person name="Fey P."/>
            <person name="Pilcher K."/>
            <person name="Chen G."/>
            <person name="Saunders D."/>
            <person name="Sodergren E."/>
            <person name="Davis P."/>
            <person name="Kerhornou A."/>
            <person name="Nie X."/>
            <person name="Hall N."/>
            <person name="Anjard C."/>
            <person name="Hemphill L."/>
            <person name="Bason N."/>
            <person name="Farbrother P."/>
            <person name="Desany B."/>
            <person name="Just E."/>
            <person name="Morio T."/>
            <person name="Rost R."/>
            <person name="Churcher C."/>
            <person name="Cooper J."/>
            <person name="Haydock S."/>
            <person name="van Driessche N."/>
            <person name="Cronin A."/>
            <person name="Goodhead I."/>
            <person name="Muzny D."/>
            <person name="Mourier T."/>
            <person name="Pain A."/>
            <person name="Lu M."/>
            <person name="Harper D."/>
            <person name="Lindsay R."/>
            <person name="Hauser H."/>
            <person name="James K."/>
            <person name="Quiles M."/>
            <person name="Madan Babu M."/>
            <person name="Saito T."/>
            <person name="Buchrieser C."/>
            <person name="Wardroper A."/>
            <person name="Felder M."/>
            <person name="Thangavelu M."/>
            <person name="Johnson D."/>
            <person name="Knights A."/>
            <person name="Loulseged H."/>
            <person name="Mungall K."/>
            <person name="Oliver K."/>
            <person name="Price C."/>
            <person name="Quail M.A."/>
            <person name="Urushihara H."/>
            <person name="Hernandez J."/>
            <person name="Rabbinowitsch E."/>
            <person name="Steffen D."/>
            <person name="Sanders M."/>
            <person name="Ma J."/>
            <person name="Kohara Y."/>
            <person name="Sharp S."/>
            <person name="Simmonds M."/>
            <person name="Spiegler S."/>
            <person name="Tivey A."/>
            <person name="Sugano S."/>
            <person name="White B."/>
            <person name="Walker D."/>
            <person name="Woodward J."/>
            <person name="Winckler T."/>
            <person name="Tanaka Y."/>
            <person name="Shaulsky G."/>
            <person name="Schleicher M."/>
            <person name="Weinstock G."/>
            <person name="Rosenthal A."/>
            <person name="Cox E.C."/>
            <person name="Chisholm R.L."/>
            <person name="Gibbs R."/>
            <person name="Loomis W.F."/>
            <person name="Platzer M."/>
            <person name="Kay R.R."/>
            <person name="Williams J."/>
            <person name="Dear P.H."/>
            <person name="Noegel A.A."/>
            <person name="Barrell B."/>
            <person name="Kuspa A."/>
        </authorList>
    </citation>
    <scope>NUCLEOTIDE SEQUENCE [LARGE SCALE GENOMIC DNA]</scope>
    <source>
        <strain evidence="2 3">AX4</strain>
    </source>
</reference>
<dbReference type="GeneID" id="8625743"/>
<organism evidence="2 3">
    <name type="scientific">Dictyostelium discoideum</name>
    <name type="common">Social amoeba</name>
    <dbReference type="NCBI Taxonomy" id="44689"/>
    <lineage>
        <taxon>Eukaryota</taxon>
        <taxon>Amoebozoa</taxon>
        <taxon>Evosea</taxon>
        <taxon>Eumycetozoa</taxon>
        <taxon>Dictyostelia</taxon>
        <taxon>Dictyosteliales</taxon>
        <taxon>Dictyosteliaceae</taxon>
        <taxon>Dictyostelium</taxon>
    </lineage>
</organism>
<dbReference type="FunCoup" id="Q54LF8">
    <property type="interactions" value="877"/>
</dbReference>
<dbReference type="InParanoid" id="Q54LF8"/>
<dbReference type="EMBL" id="AAFI02000089">
    <property type="protein sequence ID" value="EAL64085.1"/>
    <property type="molecule type" value="Genomic_DNA"/>
</dbReference>
<dbReference type="PaxDb" id="44689-DDB0187078"/>
<feature type="transmembrane region" description="Helical" evidence="1">
    <location>
        <begin position="104"/>
        <end position="121"/>
    </location>
</feature>
<dbReference type="AlphaFoldDB" id="Q54LF8"/>
<keyword evidence="3" id="KW-1185">Reference proteome</keyword>
<evidence type="ECO:0000256" key="1">
    <source>
        <dbReference type="SAM" id="Phobius"/>
    </source>
</evidence>
<keyword evidence="1" id="KW-0472">Membrane</keyword>
<protein>
    <recommendedName>
        <fullName evidence="4">Transmembrane protein</fullName>
    </recommendedName>
</protein>
<sequence length="122" mass="13924">MSKISLKNTVYTSVKVVYGLALVATPVWGSGALLATFMMNDSDSYKDRFQNGCLESLVATPFCLASSVVGIHKGHKLPFFIYLPLIPISTYVICLNLDLKSDPQFYNIFFFFFFFFFFVFFF</sequence>
<dbReference type="Proteomes" id="UP000002195">
    <property type="component" value="Unassembled WGS sequence"/>
</dbReference>
<gene>
    <name evidence="2" type="ORF">DDB_G0286659</name>
</gene>
<dbReference type="dictyBase" id="DDB_G0286659"/>
<dbReference type="RefSeq" id="XP_637603.1">
    <property type="nucleotide sequence ID" value="XM_632511.1"/>
</dbReference>
<evidence type="ECO:0000313" key="2">
    <source>
        <dbReference type="EMBL" id="EAL64085.1"/>
    </source>
</evidence>
<dbReference type="VEuPathDB" id="AmoebaDB:DDB_G0286659"/>
<dbReference type="HOGENOM" id="CLU_165113_0_0_1"/>
<evidence type="ECO:0008006" key="4">
    <source>
        <dbReference type="Google" id="ProtNLM"/>
    </source>
</evidence>
<keyword evidence="1" id="KW-0812">Transmembrane</keyword>
<feature type="transmembrane region" description="Helical" evidence="1">
    <location>
        <begin position="77"/>
        <end position="97"/>
    </location>
</feature>